<feature type="chain" id="PRO_5014746928" evidence="1">
    <location>
        <begin position="28"/>
        <end position="72"/>
    </location>
</feature>
<dbReference type="AlphaFoldDB" id="A0A2M4DD09"/>
<accession>A0A2M4DD09</accession>
<dbReference type="EMBL" id="GGFL01011258">
    <property type="protein sequence ID" value="MBW75436.1"/>
    <property type="molecule type" value="Transcribed_RNA"/>
</dbReference>
<name>A0A2M4DD09_ANODA</name>
<proteinExistence type="predicted"/>
<evidence type="ECO:0000256" key="1">
    <source>
        <dbReference type="SAM" id="SignalP"/>
    </source>
</evidence>
<evidence type="ECO:0000313" key="2">
    <source>
        <dbReference type="EMBL" id="MBW75436.1"/>
    </source>
</evidence>
<keyword evidence="1" id="KW-0732">Signal</keyword>
<sequence>MSSMTSYFACTFCMLLLLSKTPWNTNGTLSCTRCTLRYRDPRRFRTAFSGAFLRPLSSHTSHGSQGPSACQG</sequence>
<feature type="signal peptide" evidence="1">
    <location>
        <begin position="1"/>
        <end position="27"/>
    </location>
</feature>
<reference evidence="2" key="1">
    <citation type="submission" date="2018-01" db="EMBL/GenBank/DDBJ databases">
        <title>An insight into the sialome of Amazonian anophelines.</title>
        <authorList>
            <person name="Ribeiro J.M."/>
            <person name="Scarpassa V."/>
            <person name="Calvo E."/>
        </authorList>
    </citation>
    <scope>NUCLEOTIDE SEQUENCE</scope>
</reference>
<organism evidence="2">
    <name type="scientific">Anopheles darlingi</name>
    <name type="common">Mosquito</name>
    <dbReference type="NCBI Taxonomy" id="43151"/>
    <lineage>
        <taxon>Eukaryota</taxon>
        <taxon>Metazoa</taxon>
        <taxon>Ecdysozoa</taxon>
        <taxon>Arthropoda</taxon>
        <taxon>Hexapoda</taxon>
        <taxon>Insecta</taxon>
        <taxon>Pterygota</taxon>
        <taxon>Neoptera</taxon>
        <taxon>Endopterygota</taxon>
        <taxon>Diptera</taxon>
        <taxon>Nematocera</taxon>
        <taxon>Culicoidea</taxon>
        <taxon>Culicidae</taxon>
        <taxon>Anophelinae</taxon>
        <taxon>Anopheles</taxon>
    </lineage>
</organism>
<protein>
    <submittedName>
        <fullName evidence="2">Putative secreted protein</fullName>
    </submittedName>
</protein>